<gene>
    <name evidence="1" type="ORF">J506_1754</name>
</gene>
<evidence type="ECO:0000313" key="1">
    <source>
        <dbReference type="EMBL" id="EXC07691.1"/>
    </source>
</evidence>
<accession>A0A009QJZ5</accession>
<proteinExistence type="predicted"/>
<dbReference type="AlphaFoldDB" id="A0A009QJZ5"/>
<organism evidence="1 2">
    <name type="scientific">Acinetobacter baumannii 625974</name>
    <dbReference type="NCBI Taxonomy" id="1310607"/>
    <lineage>
        <taxon>Bacteria</taxon>
        <taxon>Pseudomonadati</taxon>
        <taxon>Pseudomonadota</taxon>
        <taxon>Gammaproteobacteria</taxon>
        <taxon>Moraxellales</taxon>
        <taxon>Moraxellaceae</taxon>
        <taxon>Acinetobacter</taxon>
        <taxon>Acinetobacter calcoaceticus/baumannii complex</taxon>
    </lineage>
</organism>
<reference evidence="1 2" key="1">
    <citation type="submission" date="2014-02" db="EMBL/GenBank/DDBJ databases">
        <title>Comparative genomics and transcriptomics to identify genetic mechanisms underlying the emergence of carbapenem resistant Acinetobacter baumannii (CRAb).</title>
        <authorList>
            <person name="Harris A.D."/>
            <person name="Johnson K.J."/>
            <person name="George J."/>
            <person name="Shefchek K."/>
            <person name="Daugherty S.C."/>
            <person name="Parankush S."/>
            <person name="Sadzewicz L."/>
            <person name="Tallon L."/>
            <person name="Sengamalay N."/>
            <person name="Hazen T.H."/>
            <person name="Rasko D.A."/>
        </authorList>
    </citation>
    <scope>NUCLEOTIDE SEQUENCE [LARGE SCALE GENOMIC DNA]</scope>
    <source>
        <strain evidence="1 2">625974</strain>
    </source>
</reference>
<dbReference type="EMBL" id="JEXD01000011">
    <property type="protein sequence ID" value="EXC07691.1"/>
    <property type="molecule type" value="Genomic_DNA"/>
</dbReference>
<protein>
    <submittedName>
        <fullName evidence="1">Uncharacterized protein</fullName>
    </submittedName>
</protein>
<comment type="caution">
    <text evidence="1">The sequence shown here is derived from an EMBL/GenBank/DDBJ whole genome shotgun (WGS) entry which is preliminary data.</text>
</comment>
<sequence>MNLRFDLLFFWQKKAKPLPSAKPVQYLFLNNSITKALSD</sequence>
<evidence type="ECO:0000313" key="2">
    <source>
        <dbReference type="Proteomes" id="UP000021108"/>
    </source>
</evidence>
<name>A0A009QJZ5_ACIBA</name>
<dbReference type="Proteomes" id="UP000021108">
    <property type="component" value="Unassembled WGS sequence"/>
</dbReference>